<proteinExistence type="predicted"/>
<keyword evidence="2" id="KW-1185">Reference proteome</keyword>
<name>A0A125T1V8_9SPHI</name>
<dbReference type="PANTHER" id="PTHR42815">
    <property type="entry name" value="FAD-BINDING, PUTATIVE (AFU_ORTHOLOGUE AFUA_6G07600)-RELATED"/>
    <property type="match status" value="1"/>
</dbReference>
<dbReference type="EMBL" id="AP017313">
    <property type="protein sequence ID" value="BAU51920.1"/>
    <property type="molecule type" value="Genomic_DNA"/>
</dbReference>
<dbReference type="Proteomes" id="UP000218263">
    <property type="component" value="Chromosome"/>
</dbReference>
<reference evidence="1 2" key="1">
    <citation type="submission" date="2015-12" db="EMBL/GenBank/DDBJ databases">
        <title>Genome sequence of Mucilaginibacter gotjawali.</title>
        <authorList>
            <person name="Lee J.S."/>
            <person name="Lee K.C."/>
            <person name="Kim K.K."/>
            <person name="Lee B.W."/>
        </authorList>
    </citation>
    <scope>NUCLEOTIDE SEQUENCE [LARGE SCALE GENOMIC DNA]</scope>
    <source>
        <strain evidence="1 2">SA3-7</strain>
    </source>
</reference>
<dbReference type="Pfam" id="PF01243">
    <property type="entry name" value="PNPOx_N"/>
    <property type="match status" value="1"/>
</dbReference>
<evidence type="ECO:0000313" key="2">
    <source>
        <dbReference type="Proteomes" id="UP000218263"/>
    </source>
</evidence>
<evidence type="ECO:0000313" key="1">
    <source>
        <dbReference type="EMBL" id="BAU51920.1"/>
    </source>
</evidence>
<dbReference type="InterPro" id="IPR012349">
    <property type="entry name" value="Split_barrel_FMN-bd"/>
</dbReference>
<protein>
    <submittedName>
        <fullName evidence="1">Pyridoxamine 5'-phosphate oxidase</fullName>
    </submittedName>
</protein>
<gene>
    <name evidence="1" type="ORF">MgSA37_00069</name>
</gene>
<dbReference type="PANTHER" id="PTHR42815:SF2">
    <property type="entry name" value="FAD-BINDING, PUTATIVE (AFU_ORTHOLOGUE AFUA_6G07600)-RELATED"/>
    <property type="match status" value="1"/>
</dbReference>
<dbReference type="SUPFAM" id="SSF50475">
    <property type="entry name" value="FMN-binding split barrel"/>
    <property type="match status" value="1"/>
</dbReference>
<dbReference type="RefSeq" id="WP_096349297.1">
    <property type="nucleotide sequence ID" value="NZ_AP017313.1"/>
</dbReference>
<sequence length="210" mass="24261">MARNFGEIAYSAPVKEMQEKLGSRAAYARMERDTYLDGLTPVEADFIARRDSFYMASFGENSFPYIQHRGGPKGFLKVLDPKRLGFIDFKGNMQYITVGNMATNNNVALILVDYPAKARLKIYARAEILEFKDNHALYRQLDLDDYKFKPERMMVFNVEAYDWNCPQHITPKYTAEEIEQAFAPQRNQIEQLEAEIARLKNELEHAKGGK</sequence>
<dbReference type="Gene3D" id="2.30.110.10">
    <property type="entry name" value="Electron Transport, Fmn-binding Protein, Chain A"/>
    <property type="match status" value="1"/>
</dbReference>
<dbReference type="OrthoDB" id="9796486at2"/>
<dbReference type="KEGG" id="mgot:MgSA37_00069"/>
<dbReference type="AlphaFoldDB" id="A0A125T1V8"/>
<organism evidence="1 2">
    <name type="scientific">Mucilaginibacter gotjawali</name>
    <dbReference type="NCBI Taxonomy" id="1550579"/>
    <lineage>
        <taxon>Bacteria</taxon>
        <taxon>Pseudomonadati</taxon>
        <taxon>Bacteroidota</taxon>
        <taxon>Sphingobacteriia</taxon>
        <taxon>Sphingobacteriales</taxon>
        <taxon>Sphingobacteriaceae</taxon>
        <taxon>Mucilaginibacter</taxon>
    </lineage>
</organism>
<accession>A0A125T1V8</accession>
<dbReference type="InterPro" id="IPR011576">
    <property type="entry name" value="Pyridox_Oxase_N"/>
</dbReference>